<dbReference type="AlphaFoldDB" id="M5RTI9"/>
<dbReference type="Proteomes" id="UP000011991">
    <property type="component" value="Unassembled WGS sequence"/>
</dbReference>
<reference evidence="1 2" key="1">
    <citation type="journal article" date="2013" name="Mar. Genomics">
        <title>Expression of sulfatases in Rhodopirellula baltica and the diversity of sulfatases in the genus Rhodopirellula.</title>
        <authorList>
            <person name="Wegner C.E."/>
            <person name="Richter-Heitmann T."/>
            <person name="Klindworth A."/>
            <person name="Klockow C."/>
            <person name="Richter M."/>
            <person name="Achstetter T."/>
            <person name="Glockner F.O."/>
            <person name="Harder J."/>
        </authorList>
    </citation>
    <scope>NUCLEOTIDE SEQUENCE [LARGE SCALE GENOMIC DNA]</scope>
    <source>
        <strain evidence="1 2">SM1</strain>
    </source>
</reference>
<protein>
    <submittedName>
        <fullName evidence="1">Uncharacterized protein</fullName>
    </submittedName>
</protein>
<sequence length="48" mass="4950">MVAKVDGIGLAPAEFAGDGLTDRRILSSSQFHGTNFASVGFVLVSRGP</sequence>
<evidence type="ECO:0000313" key="2">
    <source>
        <dbReference type="Proteomes" id="UP000011991"/>
    </source>
</evidence>
<organism evidence="1 2">
    <name type="scientific">Rhodopirellula maiorica SM1</name>
    <dbReference type="NCBI Taxonomy" id="1265738"/>
    <lineage>
        <taxon>Bacteria</taxon>
        <taxon>Pseudomonadati</taxon>
        <taxon>Planctomycetota</taxon>
        <taxon>Planctomycetia</taxon>
        <taxon>Pirellulales</taxon>
        <taxon>Pirellulaceae</taxon>
        <taxon>Novipirellula</taxon>
    </lineage>
</organism>
<accession>M5RTI9</accession>
<keyword evidence="2" id="KW-1185">Reference proteome</keyword>
<proteinExistence type="predicted"/>
<name>M5RTI9_9BACT</name>
<gene>
    <name evidence="1" type="ORF">RMSM_05807</name>
</gene>
<dbReference type="EMBL" id="ANOG01000828">
    <property type="protein sequence ID" value="EMI17274.1"/>
    <property type="molecule type" value="Genomic_DNA"/>
</dbReference>
<evidence type="ECO:0000313" key="1">
    <source>
        <dbReference type="EMBL" id="EMI17274.1"/>
    </source>
</evidence>
<comment type="caution">
    <text evidence="1">The sequence shown here is derived from an EMBL/GenBank/DDBJ whole genome shotgun (WGS) entry which is preliminary data.</text>
</comment>